<evidence type="ECO:0000256" key="5">
    <source>
        <dbReference type="ARBA" id="ARBA00023136"/>
    </source>
</evidence>
<dbReference type="GO" id="GO:0046872">
    <property type="term" value="F:metal ion binding"/>
    <property type="evidence" value="ECO:0007669"/>
    <property type="project" value="UniProtKB-KW"/>
</dbReference>
<evidence type="ECO:0000256" key="4">
    <source>
        <dbReference type="ARBA" id="ARBA00022989"/>
    </source>
</evidence>
<dbReference type="GeneID" id="98050105"/>
<dbReference type="Proteomes" id="UP000549695">
    <property type="component" value="Unassembled WGS sequence"/>
</dbReference>
<evidence type="ECO:0000256" key="6">
    <source>
        <dbReference type="ARBA" id="ARBA00023303"/>
    </source>
</evidence>
<keyword evidence="5 10" id="KW-0472">Membrane</keyword>
<dbReference type="PANTHER" id="PTHR28259:SF1">
    <property type="entry name" value="FLUORIDE EXPORT PROTEIN 1-RELATED"/>
    <property type="match status" value="1"/>
</dbReference>
<comment type="catalytic activity">
    <reaction evidence="8">
        <text>fluoride(in) = fluoride(out)</text>
        <dbReference type="Rhea" id="RHEA:76159"/>
        <dbReference type="ChEBI" id="CHEBI:17051"/>
    </reaction>
    <physiologicalReaction direction="left-to-right" evidence="8">
        <dbReference type="Rhea" id="RHEA:76160"/>
    </physiologicalReaction>
</comment>
<proteinExistence type="inferred from homology"/>
<dbReference type="GO" id="GO:0140114">
    <property type="term" value="P:cellular detoxification of fluoride"/>
    <property type="evidence" value="ECO:0007669"/>
    <property type="project" value="UniProtKB-UniRule"/>
</dbReference>
<evidence type="ECO:0000313" key="11">
    <source>
        <dbReference type="EMBL" id="NYF99983.1"/>
    </source>
</evidence>
<keyword evidence="10" id="KW-0915">Sodium</keyword>
<evidence type="ECO:0000256" key="2">
    <source>
        <dbReference type="ARBA" id="ARBA00022475"/>
    </source>
</evidence>
<keyword evidence="3 10" id="KW-0812">Transmembrane</keyword>
<evidence type="ECO:0000256" key="8">
    <source>
        <dbReference type="ARBA" id="ARBA00035585"/>
    </source>
</evidence>
<keyword evidence="2 10" id="KW-1003">Cell membrane</keyword>
<keyword evidence="6 10" id="KW-0407">Ion channel</keyword>
<dbReference type="GO" id="GO:0062054">
    <property type="term" value="F:fluoride channel activity"/>
    <property type="evidence" value="ECO:0007669"/>
    <property type="project" value="UniProtKB-UniRule"/>
</dbReference>
<evidence type="ECO:0000256" key="10">
    <source>
        <dbReference type="HAMAP-Rule" id="MF_00454"/>
    </source>
</evidence>
<keyword evidence="12" id="KW-1185">Reference proteome</keyword>
<dbReference type="PANTHER" id="PTHR28259">
    <property type="entry name" value="FLUORIDE EXPORT PROTEIN 1-RELATED"/>
    <property type="match status" value="1"/>
</dbReference>
<comment type="similarity">
    <text evidence="7 10">Belongs to the fluoride channel Fluc/FEX (TC 1.A.43) family.</text>
</comment>
<evidence type="ECO:0000256" key="1">
    <source>
        <dbReference type="ARBA" id="ARBA00004651"/>
    </source>
</evidence>
<feature type="binding site" evidence="10">
    <location>
        <position position="79"/>
    </location>
    <ligand>
        <name>Na(+)</name>
        <dbReference type="ChEBI" id="CHEBI:29101"/>
        <note>structural</note>
    </ligand>
</feature>
<keyword evidence="4 10" id="KW-1133">Transmembrane helix</keyword>
<keyword evidence="10" id="KW-0479">Metal-binding</keyword>
<name>A0A852VZD2_PSEA5</name>
<organism evidence="11 12">
    <name type="scientific">Pseudonocardia alni</name>
    <name type="common">Amycolata alni</name>
    <dbReference type="NCBI Taxonomy" id="33907"/>
    <lineage>
        <taxon>Bacteria</taxon>
        <taxon>Bacillati</taxon>
        <taxon>Actinomycetota</taxon>
        <taxon>Actinomycetes</taxon>
        <taxon>Pseudonocardiales</taxon>
        <taxon>Pseudonocardiaceae</taxon>
        <taxon>Pseudonocardia</taxon>
    </lineage>
</organism>
<comment type="caution">
    <text evidence="11">The sequence shown here is derived from an EMBL/GenBank/DDBJ whole genome shotgun (WGS) entry which is preliminary data.</text>
</comment>
<dbReference type="HAMAP" id="MF_00454">
    <property type="entry name" value="FluC"/>
    <property type="match status" value="1"/>
</dbReference>
<dbReference type="AlphaFoldDB" id="A0A852VZD2"/>
<comment type="function">
    <text evidence="9 10">Fluoride-specific ion channel. Important for reducing fluoride concentration in the cell, thus reducing its toxicity.</text>
</comment>
<evidence type="ECO:0000256" key="3">
    <source>
        <dbReference type="ARBA" id="ARBA00022692"/>
    </source>
</evidence>
<evidence type="ECO:0000256" key="9">
    <source>
        <dbReference type="ARBA" id="ARBA00049940"/>
    </source>
</evidence>
<comment type="subcellular location">
    <subcellularLocation>
        <location evidence="1 10">Cell membrane</location>
        <topology evidence="1 10">Multi-pass membrane protein</topology>
    </subcellularLocation>
</comment>
<feature type="binding site" evidence="10">
    <location>
        <position position="76"/>
    </location>
    <ligand>
        <name>Na(+)</name>
        <dbReference type="ChEBI" id="CHEBI:29101"/>
        <note>structural</note>
    </ligand>
</feature>
<dbReference type="Pfam" id="PF02537">
    <property type="entry name" value="CRCB"/>
    <property type="match status" value="1"/>
</dbReference>
<sequence length="129" mass="12644">MSAPGRPAVPAAVAAGGVVGAEARWLLGLVGPPAPWTTLLINVTGCLLMGVLMVLVTERFRAHPLVRPALGVGVLGGYTTFSTYAVDVAAPAFGSPGSLALMVGTPVLAVAATALGGTLTRALAGGGAR</sequence>
<dbReference type="EMBL" id="JACCCZ010000001">
    <property type="protein sequence ID" value="NYF99983.1"/>
    <property type="molecule type" value="Genomic_DNA"/>
</dbReference>
<dbReference type="GO" id="GO:0005886">
    <property type="term" value="C:plasma membrane"/>
    <property type="evidence" value="ECO:0007669"/>
    <property type="project" value="UniProtKB-SubCell"/>
</dbReference>
<keyword evidence="10" id="KW-0406">Ion transport</keyword>
<comment type="activity regulation">
    <text evidence="10">Na(+) is not transported, but it plays an essential structural role and its presence is essential for fluoride channel function.</text>
</comment>
<dbReference type="InterPro" id="IPR003691">
    <property type="entry name" value="FluC"/>
</dbReference>
<reference evidence="11 12" key="1">
    <citation type="submission" date="2020-07" db="EMBL/GenBank/DDBJ databases">
        <title>Sequencing the genomes of 1000 actinobacteria strains.</title>
        <authorList>
            <person name="Klenk H.-P."/>
        </authorList>
    </citation>
    <scope>NUCLEOTIDE SEQUENCE [LARGE SCALE GENOMIC DNA]</scope>
    <source>
        <strain evidence="11 12">DSM 44749</strain>
    </source>
</reference>
<protein>
    <recommendedName>
        <fullName evidence="10">Fluoride-specific ion channel FluC</fullName>
    </recommendedName>
</protein>
<keyword evidence="10" id="KW-0813">Transport</keyword>
<evidence type="ECO:0000256" key="7">
    <source>
        <dbReference type="ARBA" id="ARBA00035120"/>
    </source>
</evidence>
<feature type="transmembrane region" description="Helical" evidence="10">
    <location>
        <begin position="99"/>
        <end position="124"/>
    </location>
</feature>
<evidence type="ECO:0000313" key="12">
    <source>
        <dbReference type="Proteomes" id="UP000549695"/>
    </source>
</evidence>
<feature type="transmembrane region" description="Helical" evidence="10">
    <location>
        <begin position="36"/>
        <end position="57"/>
    </location>
</feature>
<feature type="transmembrane region" description="Helical" evidence="10">
    <location>
        <begin position="69"/>
        <end position="93"/>
    </location>
</feature>
<gene>
    <name evidence="10" type="primary">fluC</name>
    <name evidence="10" type="synonym">crcB</name>
    <name evidence="11" type="ORF">HDA37_000269</name>
</gene>
<dbReference type="RefSeq" id="WP_312888204.1">
    <property type="nucleotide sequence ID" value="NZ_BAAAJZ010000011.1"/>
</dbReference>
<accession>A0A852VZD2</accession>